<feature type="compositionally biased region" description="Basic and acidic residues" evidence="2">
    <location>
        <begin position="1127"/>
        <end position="1157"/>
    </location>
</feature>
<feature type="compositionally biased region" description="Basic and acidic residues" evidence="2">
    <location>
        <begin position="148"/>
        <end position="157"/>
    </location>
</feature>
<dbReference type="Proteomes" id="UP001281761">
    <property type="component" value="Unassembled WGS sequence"/>
</dbReference>
<feature type="region of interest" description="Disordered" evidence="2">
    <location>
        <begin position="878"/>
        <end position="905"/>
    </location>
</feature>
<feature type="compositionally biased region" description="Basic and acidic residues" evidence="2">
    <location>
        <begin position="1069"/>
        <end position="1088"/>
    </location>
</feature>
<reference evidence="3 4" key="1">
    <citation type="journal article" date="2022" name="bioRxiv">
        <title>Genomics of Preaxostyla Flagellates Illuminates Evolutionary Transitions and the Path Towards Mitochondrial Loss.</title>
        <authorList>
            <person name="Novak L.V.F."/>
            <person name="Treitli S.C."/>
            <person name="Pyrih J."/>
            <person name="Halakuc P."/>
            <person name="Pipaliya S.V."/>
            <person name="Vacek V."/>
            <person name="Brzon O."/>
            <person name="Soukal P."/>
            <person name="Eme L."/>
            <person name="Dacks J.B."/>
            <person name="Karnkowska A."/>
            <person name="Elias M."/>
            <person name="Hampl V."/>
        </authorList>
    </citation>
    <scope>NUCLEOTIDE SEQUENCE [LARGE SCALE GENOMIC DNA]</scope>
    <source>
        <strain evidence="3">NAU3</strain>
        <tissue evidence="3">Gut</tissue>
    </source>
</reference>
<feature type="region of interest" description="Disordered" evidence="2">
    <location>
        <begin position="773"/>
        <end position="795"/>
    </location>
</feature>
<evidence type="ECO:0000313" key="4">
    <source>
        <dbReference type="Proteomes" id="UP001281761"/>
    </source>
</evidence>
<evidence type="ECO:0000313" key="3">
    <source>
        <dbReference type="EMBL" id="KAK2955743.1"/>
    </source>
</evidence>
<comment type="caution">
    <text evidence="3">The sequence shown here is derived from an EMBL/GenBank/DDBJ whole genome shotgun (WGS) entry which is preliminary data.</text>
</comment>
<feature type="compositionally biased region" description="Basic and acidic residues" evidence="2">
    <location>
        <begin position="960"/>
        <end position="975"/>
    </location>
</feature>
<feature type="coiled-coil region" evidence="1">
    <location>
        <begin position="201"/>
        <end position="312"/>
    </location>
</feature>
<feature type="compositionally biased region" description="Basic and acidic residues" evidence="2">
    <location>
        <begin position="834"/>
        <end position="846"/>
    </location>
</feature>
<sequence length="1225" mass="141959">MSQKVPPHEDEQSILSPFLFAKIREGVGIYQDRVNSEFEQAPMMTVNNNDDMKQHILSEFRSFAEYIIGIMIMKQQKDTDYEDELDKMQLSYSAMRIEHSKCDARLAAVQRELNQAKETQNQLLALMSQERIKVREQFVQMSRMEGSYRLDLDDPGSRDYFGLSEDSDNSQDNKGDGSSGPSQKELNAMIEKAGKNMDMKMKAIYHQKNEVEQELAKVERERENLQTTNKKLTDDMELAKLQLDEANKLIKTLNEERERERNRLREQLTSEGKTRDNQLFILSENEKMEKELAKLKERVQSLTNEVKQHQQTEELRMIDEMEKQKESRMRAVQTDHVVFNDTDNGETAKQLTSLQTENSELRLKLSKCICQFLSPEDYQRLKDGQVDVETFLAERAPPSRNSRVGWDDVSTDEGDEMRTRGHRAGKQKQGEDGKNEKRTKLTAEELKKKREMEREERERQEHERAMSKEERERRYRERARSREDRERRRKEKEKETKNTEDGDFTPGAHLGDTKEFAFGLQVSAWKGTEGESGPNTQRDEEMLGELADREVMEREIKLREMEKTEQKTGEEGVKEMTEEERRAEEARVRREQEEERRKQELREKEEKAAEKTRRLEEERRRKEEESAKKAQEAALRRIEENAKRQHLDTDRQAQEEERRRQLEEKRKQEREKREAEQHAKRMRLESEISVLDGVGRVVNKREYERAVREERMKGGGFKETRIDLDNIERHKIESARRREWATNVYQSPFSPPSIERPWSQQAMRRVGSPADVVRRMGDEGARTQSAAGTRREGRRSLTIISNLAPHQSVDDRLNQTLDSVTSRNTPPRPTPSPHRPDLTSDELEKERVKSRLVLESDADAFEAEPFFKPIVTEREGMDGGMGGKGNSTLQSSQRTTPHNSPLNSPPTIPHLAITSQNSSTPVKKIELPLLPLPSPHHQLPQTQRSTTERHSAPSFMEITPRTDRRLPPVSKEVRRVIGGGTGRSTGQFSEQAKPGFLTERSRRSPQWSGDEKTKKVDSPKKEDEARKGEDGMKKGGEEGKVERETERRLNPLRTPRQPKQNSPVLKQEGTLRERSPERGREERRHSDTGRLQMGRLSPVRTVDIFAPEPEVSLDGLLTTARAFGGEEGEKEREKEGKEREEKNQSPERTKRTTKGDAIEDEDDEDKKQEMGQLRFGHLYGHGHAEYEEGTVPPITIRSLTPQKIAGRIDDPEVASPLEPDSTKTE</sequence>
<evidence type="ECO:0000256" key="2">
    <source>
        <dbReference type="SAM" id="MobiDB-lite"/>
    </source>
</evidence>
<protein>
    <submittedName>
        <fullName evidence="3">Uncharacterized protein</fullName>
    </submittedName>
</protein>
<organism evidence="3 4">
    <name type="scientific">Blattamonas nauphoetae</name>
    <dbReference type="NCBI Taxonomy" id="2049346"/>
    <lineage>
        <taxon>Eukaryota</taxon>
        <taxon>Metamonada</taxon>
        <taxon>Preaxostyla</taxon>
        <taxon>Oxymonadida</taxon>
        <taxon>Blattamonas</taxon>
    </lineage>
</organism>
<accession>A0ABQ9XW80</accession>
<keyword evidence="1" id="KW-0175">Coiled coil</keyword>
<feature type="compositionally biased region" description="Polar residues" evidence="2">
    <location>
        <begin position="886"/>
        <end position="902"/>
    </location>
</feature>
<feature type="compositionally biased region" description="Basic and acidic residues" evidence="2">
    <location>
        <begin position="1009"/>
        <end position="1049"/>
    </location>
</feature>
<feature type="compositionally biased region" description="Basic and acidic residues" evidence="2">
    <location>
        <begin position="428"/>
        <end position="500"/>
    </location>
</feature>
<feature type="region of interest" description="Disordered" evidence="2">
    <location>
        <begin position="818"/>
        <end position="846"/>
    </location>
</feature>
<feature type="compositionally biased region" description="Basic and acidic residues" evidence="2">
    <location>
        <begin position="537"/>
        <end position="681"/>
    </location>
</feature>
<name>A0ABQ9XW80_9EUKA</name>
<feature type="coiled-coil region" evidence="1">
    <location>
        <begin position="99"/>
        <end position="129"/>
    </location>
</feature>
<feature type="region of interest" description="Disordered" evidence="2">
    <location>
        <begin position="392"/>
        <end position="681"/>
    </location>
</feature>
<dbReference type="EMBL" id="JARBJD010000063">
    <property type="protein sequence ID" value="KAK2955743.1"/>
    <property type="molecule type" value="Genomic_DNA"/>
</dbReference>
<feature type="region of interest" description="Disordered" evidence="2">
    <location>
        <begin position="930"/>
        <end position="1174"/>
    </location>
</feature>
<proteinExistence type="predicted"/>
<gene>
    <name evidence="3" type="ORF">BLNAU_9279</name>
</gene>
<feature type="region of interest" description="Disordered" evidence="2">
    <location>
        <begin position="148"/>
        <end position="184"/>
    </location>
</feature>
<feature type="region of interest" description="Disordered" evidence="2">
    <location>
        <begin position="1201"/>
        <end position="1225"/>
    </location>
</feature>
<keyword evidence="4" id="KW-1185">Reference proteome</keyword>
<evidence type="ECO:0000256" key="1">
    <source>
        <dbReference type="SAM" id="Coils"/>
    </source>
</evidence>